<reference evidence="3 4" key="1">
    <citation type="journal article" date="2011" name="J. Bacteriol.">
        <title>Complete genome sequence of Polymorphum gilvum SL003B-26A1T, a crude oil-degrading bacterium from oil-polluted saline soil.</title>
        <authorList>
            <person name="Li S.G."/>
            <person name="Tang Y.Q."/>
            <person name="Nie Y."/>
            <person name="Cai M."/>
            <person name="Wu X.L."/>
        </authorList>
    </citation>
    <scope>NUCLEOTIDE SEQUENCE [LARGE SCALE GENOMIC DNA]</scope>
    <source>
        <strain evidence="4">LMG 25793 / CGMCC 1.9160 / SL003B-26A1</strain>
    </source>
</reference>
<name>F2J0J8_POLGS</name>
<dbReference type="InterPro" id="IPR007892">
    <property type="entry name" value="CHASE4"/>
</dbReference>
<proteinExistence type="predicted"/>
<dbReference type="EMBL" id="CP002568">
    <property type="protein sequence ID" value="ADZ69666.1"/>
    <property type="molecule type" value="Genomic_DNA"/>
</dbReference>
<feature type="transmembrane region" description="Helical" evidence="1">
    <location>
        <begin position="30"/>
        <end position="51"/>
    </location>
</feature>
<dbReference type="KEGG" id="pgv:SL003B_1237"/>
<dbReference type="Pfam" id="PF05228">
    <property type="entry name" value="CHASE4"/>
    <property type="match status" value="1"/>
</dbReference>
<dbReference type="NCBIfam" id="TIGR00254">
    <property type="entry name" value="GGDEF"/>
    <property type="match status" value="1"/>
</dbReference>
<dbReference type="Pfam" id="PF00990">
    <property type="entry name" value="GGDEF"/>
    <property type="match status" value="1"/>
</dbReference>
<gene>
    <name evidence="3" type="ordered locus">SL003B_1237</name>
</gene>
<dbReference type="SUPFAM" id="SSF55073">
    <property type="entry name" value="Nucleotide cyclase"/>
    <property type="match status" value="1"/>
</dbReference>
<dbReference type="CDD" id="cd01949">
    <property type="entry name" value="GGDEF"/>
    <property type="match status" value="1"/>
</dbReference>
<evidence type="ECO:0000313" key="4">
    <source>
        <dbReference type="Proteomes" id="UP000008130"/>
    </source>
</evidence>
<evidence type="ECO:0000313" key="3">
    <source>
        <dbReference type="EMBL" id="ADZ69666.1"/>
    </source>
</evidence>
<dbReference type="OrthoDB" id="9814202at2"/>
<feature type="transmembrane region" description="Helical" evidence="1">
    <location>
        <begin position="289"/>
        <end position="309"/>
    </location>
</feature>
<dbReference type="Gene3D" id="3.30.70.270">
    <property type="match status" value="1"/>
</dbReference>
<evidence type="ECO:0000259" key="2">
    <source>
        <dbReference type="PROSITE" id="PS50887"/>
    </source>
</evidence>
<dbReference type="SMART" id="SM00267">
    <property type="entry name" value="GGDEF"/>
    <property type="match status" value="1"/>
</dbReference>
<sequence length="516" mass="55128">MHRETRLAKPEAMEPLDLGGPRSRISLRHLAYLAVAVLLAGGVFAMTWLLLTTTRSADRLALHHEQALVREALKHELALLARDQTFLSVSDRTVEAVRAARLAPAEASDIARRMWLDYDHDWTLLLDAGDAPLLVAAEDEVVPPAAADPVLAVARDLVDRARAGYAAVRRPAAEGYRVRYVDKGELAPIYATDVRAVSGIPALVGAMAVVPDTDAVTLPDGPPGVVVSVRLIEPRLLAGIADTFLLDGFRYTADAAPSSAHVPVAIDGAPPIGAFAWTSAAPGSAIRVAVGPLAAGLMIAFLALGWAAARKLAERSRALEESERRNRHMALHDSLTGLGNRVYFGEKLDAALAACHARPCAVLAIDLDRFKAVNDSFGHDAGDMVIRTVARRLQQALSGSGLVARTGGDEFLALVTETVEESHIRWLCDTIIEEATKPIPVGGGIARIGASIGWALAPRNGDTASMVLRMADQSLYRAKEAGRNMAVFIEDLYREQAGTRNAEPVLRPPASGRRSA</sequence>
<keyword evidence="1" id="KW-1133">Transmembrane helix</keyword>
<accession>F2J0J8</accession>
<dbReference type="InterPro" id="IPR043128">
    <property type="entry name" value="Rev_trsase/Diguanyl_cyclase"/>
</dbReference>
<dbReference type="PANTHER" id="PTHR46663:SF2">
    <property type="entry name" value="GGDEF DOMAIN-CONTAINING PROTEIN"/>
    <property type="match status" value="1"/>
</dbReference>
<feature type="domain" description="GGDEF" evidence="2">
    <location>
        <begin position="358"/>
        <end position="491"/>
    </location>
</feature>
<keyword evidence="1" id="KW-0812">Transmembrane</keyword>
<dbReference type="AlphaFoldDB" id="F2J0J8"/>
<dbReference type="PROSITE" id="PS50887">
    <property type="entry name" value="GGDEF"/>
    <property type="match status" value="1"/>
</dbReference>
<dbReference type="eggNOG" id="COG2199">
    <property type="taxonomic scope" value="Bacteria"/>
</dbReference>
<dbReference type="InterPro" id="IPR052163">
    <property type="entry name" value="DGC-Regulatory_Protein"/>
</dbReference>
<keyword evidence="4" id="KW-1185">Reference proteome</keyword>
<dbReference type="HOGENOM" id="CLU_552948_0_0_5"/>
<organism evidence="3 4">
    <name type="scientific">Polymorphum gilvum (strain LMG 25793 / CGMCC 1.9160 / SL003B-26A1)</name>
    <dbReference type="NCBI Taxonomy" id="991905"/>
    <lineage>
        <taxon>Bacteria</taxon>
        <taxon>Pseudomonadati</taxon>
        <taxon>Pseudomonadota</taxon>
        <taxon>Alphaproteobacteria</taxon>
        <taxon>Rhodobacterales</taxon>
        <taxon>Paracoccaceae</taxon>
        <taxon>Polymorphum</taxon>
    </lineage>
</organism>
<protein>
    <submittedName>
        <fullName evidence="3">Cyclic diguanylate phosphodiesterase domain protein</fullName>
    </submittedName>
</protein>
<keyword evidence="1" id="KW-0472">Membrane</keyword>
<evidence type="ECO:0000256" key="1">
    <source>
        <dbReference type="SAM" id="Phobius"/>
    </source>
</evidence>
<dbReference type="RefSeq" id="WP_013651983.1">
    <property type="nucleotide sequence ID" value="NC_015259.1"/>
</dbReference>
<dbReference type="InterPro" id="IPR000160">
    <property type="entry name" value="GGDEF_dom"/>
</dbReference>
<dbReference type="InterPro" id="IPR029787">
    <property type="entry name" value="Nucleotide_cyclase"/>
</dbReference>
<dbReference type="Proteomes" id="UP000008130">
    <property type="component" value="Chromosome"/>
</dbReference>
<dbReference type="PANTHER" id="PTHR46663">
    <property type="entry name" value="DIGUANYLATE CYCLASE DGCT-RELATED"/>
    <property type="match status" value="1"/>
</dbReference>
<dbReference type="STRING" id="991905.SL003B_1237"/>